<sequence length="310" mass="32041">MSPGLPTLPEPPVPAPPSPPAGRSPDIAFPQHGAGPESTPAPAVAAARPPVTPPAGTGVPAPVPLDEHKRRWQLLIGSLGALMLLAVCGLSSFLIVADERKGREARAAGAKAAPTAVPRDISSRAADTAPLSAQEVFPTREIVIKANEAPYRVLKTQATRNCKAATSGEISDLLAELGCSQVVRGTLRSPNGGYLVTTGVFNLEDVAGAEWAHEKIKPLVDAEKGRFQGMVAGAGTDAVALSSAQVGWHVRGHYLVYCVVARADGKPVADADPFARQILFDMIEVHLRGNVLGKRATAPAPAAATAAAAR</sequence>
<organism evidence="3 4">
    <name type="scientific">Micromonospora pattaloongensis</name>
    <dbReference type="NCBI Taxonomy" id="405436"/>
    <lineage>
        <taxon>Bacteria</taxon>
        <taxon>Bacillati</taxon>
        <taxon>Actinomycetota</taxon>
        <taxon>Actinomycetes</taxon>
        <taxon>Micromonosporales</taxon>
        <taxon>Micromonosporaceae</taxon>
        <taxon>Micromonospora</taxon>
    </lineage>
</organism>
<keyword evidence="2" id="KW-1133">Transmembrane helix</keyword>
<keyword evidence="2" id="KW-0812">Transmembrane</keyword>
<evidence type="ECO:0000256" key="2">
    <source>
        <dbReference type="SAM" id="Phobius"/>
    </source>
</evidence>
<feature type="transmembrane region" description="Helical" evidence="2">
    <location>
        <begin position="72"/>
        <end position="96"/>
    </location>
</feature>
<dbReference type="AlphaFoldDB" id="A0A1H3MJA6"/>
<protein>
    <submittedName>
        <fullName evidence="3">Uncharacterized protein</fullName>
    </submittedName>
</protein>
<dbReference type="Proteomes" id="UP000242415">
    <property type="component" value="Unassembled WGS sequence"/>
</dbReference>
<keyword evidence="4" id="KW-1185">Reference proteome</keyword>
<dbReference type="STRING" id="405436.SAMN05444365_103404"/>
<keyword evidence="2" id="KW-0472">Membrane</keyword>
<feature type="region of interest" description="Disordered" evidence="1">
    <location>
        <begin position="1"/>
        <end position="63"/>
    </location>
</feature>
<feature type="compositionally biased region" description="Low complexity" evidence="1">
    <location>
        <begin position="40"/>
        <end position="60"/>
    </location>
</feature>
<feature type="compositionally biased region" description="Pro residues" evidence="1">
    <location>
        <begin position="1"/>
        <end position="22"/>
    </location>
</feature>
<evidence type="ECO:0000313" key="4">
    <source>
        <dbReference type="Proteomes" id="UP000242415"/>
    </source>
</evidence>
<proteinExistence type="predicted"/>
<dbReference type="EMBL" id="FNPH01000003">
    <property type="protein sequence ID" value="SDY76720.1"/>
    <property type="molecule type" value="Genomic_DNA"/>
</dbReference>
<evidence type="ECO:0000313" key="3">
    <source>
        <dbReference type="EMBL" id="SDY76720.1"/>
    </source>
</evidence>
<accession>A0A1H3MJA6</accession>
<reference evidence="4" key="1">
    <citation type="submission" date="2016-10" db="EMBL/GenBank/DDBJ databases">
        <authorList>
            <person name="Varghese N."/>
            <person name="Submissions S."/>
        </authorList>
    </citation>
    <scope>NUCLEOTIDE SEQUENCE [LARGE SCALE GENOMIC DNA]</scope>
    <source>
        <strain evidence="4">DSM 45245</strain>
    </source>
</reference>
<gene>
    <name evidence="3" type="ORF">SAMN05444365_103404</name>
</gene>
<name>A0A1H3MJA6_9ACTN</name>
<evidence type="ECO:0000256" key="1">
    <source>
        <dbReference type="SAM" id="MobiDB-lite"/>
    </source>
</evidence>